<proteinExistence type="predicted"/>
<organism evidence="1 2">
    <name type="scientific">Pseudomonas umsongensis</name>
    <dbReference type="NCBI Taxonomy" id="198618"/>
    <lineage>
        <taxon>Bacteria</taxon>
        <taxon>Pseudomonadati</taxon>
        <taxon>Pseudomonadota</taxon>
        <taxon>Gammaproteobacteria</taxon>
        <taxon>Pseudomonadales</taxon>
        <taxon>Pseudomonadaceae</taxon>
        <taxon>Pseudomonas</taxon>
    </lineage>
</organism>
<gene>
    <name evidence="1" type="ORF">HGP31_07820</name>
</gene>
<dbReference type="EMBL" id="CP051487">
    <property type="protein sequence ID" value="QJC78220.1"/>
    <property type="molecule type" value="Genomic_DNA"/>
</dbReference>
<dbReference type="GeneID" id="72193477"/>
<accession>A0AAE6ZST7</accession>
<evidence type="ECO:0000313" key="1">
    <source>
        <dbReference type="EMBL" id="QJC78220.1"/>
    </source>
</evidence>
<protein>
    <submittedName>
        <fullName evidence="1">Uncharacterized protein</fullName>
    </submittedName>
</protein>
<name>A0AAE6ZST7_9PSED</name>
<evidence type="ECO:0000313" key="2">
    <source>
        <dbReference type="Proteomes" id="UP000501367"/>
    </source>
</evidence>
<dbReference type="AlphaFoldDB" id="A0AAE6ZST7"/>
<dbReference type="KEGG" id="pum:HGP31_07820"/>
<reference evidence="1 2" key="1">
    <citation type="submission" date="2020-04" db="EMBL/GenBank/DDBJ databases">
        <authorList>
            <person name="Yao Y."/>
            <person name="He Z."/>
        </authorList>
    </citation>
    <scope>NUCLEOTIDE SEQUENCE [LARGE SCALE GENOMIC DNA]</scope>
    <source>
        <strain evidence="1 2">CY-1</strain>
    </source>
</reference>
<dbReference type="Proteomes" id="UP000501367">
    <property type="component" value="Chromosome"/>
</dbReference>
<dbReference type="RefSeq" id="WP_168757422.1">
    <property type="nucleotide sequence ID" value="NZ_CP051487.1"/>
</dbReference>
<sequence length="165" mass="18229">MNSLSGSTSLARPAFRMEVVGRMGKNYDPAKDQAAAQRATLRRVRYETELLAAEYAKIMLERHISEALNPKTDPALAAKLRESIMNRGIGRVREAEDDSTTKQKGAGVVEFLETLAALSRSSGDTERTLAPRIERDISVVGTDEDIESYLSRLADEDEGEDDEQP</sequence>